<dbReference type="EMBL" id="BAABFB010000066">
    <property type="protein sequence ID" value="GAA4486015.1"/>
    <property type="molecule type" value="Genomic_DNA"/>
</dbReference>
<dbReference type="Proteomes" id="UP001501183">
    <property type="component" value="Unassembled WGS sequence"/>
</dbReference>
<protein>
    <submittedName>
        <fullName evidence="2">Alpha/beta fold hydrolase</fullName>
    </submittedName>
</protein>
<comment type="caution">
    <text evidence="2">The sequence shown here is derived from an EMBL/GenBank/DDBJ whole genome shotgun (WGS) entry which is preliminary data.</text>
</comment>
<dbReference type="GO" id="GO:0016787">
    <property type="term" value="F:hydrolase activity"/>
    <property type="evidence" value="ECO:0007669"/>
    <property type="project" value="UniProtKB-KW"/>
</dbReference>
<dbReference type="SUPFAM" id="SSF53474">
    <property type="entry name" value="alpha/beta-Hydrolases"/>
    <property type="match status" value="1"/>
</dbReference>
<accession>A0ABP8PH47</accession>
<keyword evidence="3" id="KW-1185">Reference proteome</keyword>
<name>A0ABP8PH47_9NOCA</name>
<evidence type="ECO:0000313" key="2">
    <source>
        <dbReference type="EMBL" id="GAA4486015.1"/>
    </source>
</evidence>
<gene>
    <name evidence="2" type="ORF">GCM10023094_41650</name>
</gene>
<dbReference type="RefSeq" id="WP_345349632.1">
    <property type="nucleotide sequence ID" value="NZ_BAABFB010000066.1"/>
</dbReference>
<dbReference type="InterPro" id="IPR050228">
    <property type="entry name" value="Carboxylesterase_BioH"/>
</dbReference>
<dbReference type="PRINTS" id="PR00111">
    <property type="entry name" value="ABHYDROLASE"/>
</dbReference>
<dbReference type="InterPro" id="IPR000073">
    <property type="entry name" value="AB_hydrolase_1"/>
</dbReference>
<dbReference type="PANTHER" id="PTHR43194:SF2">
    <property type="entry name" value="PEROXISOMAL MEMBRANE PROTEIN LPX1"/>
    <property type="match status" value="1"/>
</dbReference>
<dbReference type="PANTHER" id="PTHR43194">
    <property type="entry name" value="HYDROLASE ALPHA/BETA FOLD FAMILY"/>
    <property type="match status" value="1"/>
</dbReference>
<organism evidence="2 3">
    <name type="scientific">Rhodococcus olei</name>
    <dbReference type="NCBI Taxonomy" id="2161675"/>
    <lineage>
        <taxon>Bacteria</taxon>
        <taxon>Bacillati</taxon>
        <taxon>Actinomycetota</taxon>
        <taxon>Actinomycetes</taxon>
        <taxon>Mycobacteriales</taxon>
        <taxon>Nocardiaceae</taxon>
        <taxon>Rhodococcus</taxon>
    </lineage>
</organism>
<proteinExistence type="predicted"/>
<keyword evidence="2" id="KW-0378">Hydrolase</keyword>
<dbReference type="Pfam" id="PF00561">
    <property type="entry name" value="Abhydrolase_1"/>
    <property type="match status" value="1"/>
</dbReference>
<dbReference type="Gene3D" id="3.40.50.1820">
    <property type="entry name" value="alpha/beta hydrolase"/>
    <property type="match status" value="1"/>
</dbReference>
<feature type="domain" description="AB hydrolase-1" evidence="1">
    <location>
        <begin position="33"/>
        <end position="266"/>
    </location>
</feature>
<dbReference type="InterPro" id="IPR029058">
    <property type="entry name" value="AB_hydrolase_fold"/>
</dbReference>
<sequence length="292" mass="30461">MNVIRETVELRGGAGTLAADRWTPGTGNGDRGAVVMLHGGGQTRHSWNRAAAGIAADGWTVHTLDTRGHGGSDWAPDGDYRIGRLVEDLRAVTDQLGEPPVVFGASLGGMTGLIAEGEQPGTVRALVLVDITPKVEPDGVERIAAFMTSRPDGFADLDEVADAVAAYQPHRTRPANVEGLRRNLREGADGRLHWHWDPAFTKPRVDGETPVGTHARMVAAARAVAVPTLLLHGGRSDIVSADGVAELLALIPHATAVNVAEAGHMVAGDDNAVFVAEAGGFLRALDAASPTG</sequence>
<evidence type="ECO:0000259" key="1">
    <source>
        <dbReference type="Pfam" id="PF00561"/>
    </source>
</evidence>
<evidence type="ECO:0000313" key="3">
    <source>
        <dbReference type="Proteomes" id="UP001501183"/>
    </source>
</evidence>
<reference evidence="3" key="1">
    <citation type="journal article" date="2019" name="Int. J. Syst. Evol. Microbiol.">
        <title>The Global Catalogue of Microorganisms (GCM) 10K type strain sequencing project: providing services to taxonomists for standard genome sequencing and annotation.</title>
        <authorList>
            <consortium name="The Broad Institute Genomics Platform"/>
            <consortium name="The Broad Institute Genome Sequencing Center for Infectious Disease"/>
            <person name="Wu L."/>
            <person name="Ma J."/>
        </authorList>
    </citation>
    <scope>NUCLEOTIDE SEQUENCE [LARGE SCALE GENOMIC DNA]</scope>
    <source>
        <strain evidence="3">JCM 32206</strain>
    </source>
</reference>